<protein>
    <submittedName>
        <fullName evidence="1">26208_t:CDS:1</fullName>
    </submittedName>
</protein>
<reference evidence="1 2" key="1">
    <citation type="submission" date="2021-06" db="EMBL/GenBank/DDBJ databases">
        <authorList>
            <person name="Kallberg Y."/>
            <person name="Tangrot J."/>
            <person name="Rosling A."/>
        </authorList>
    </citation>
    <scope>NUCLEOTIDE SEQUENCE [LARGE SCALE GENOMIC DNA]</scope>
    <source>
        <strain evidence="1 2">120-4 pot B 10/14</strain>
    </source>
</reference>
<proteinExistence type="predicted"/>
<organism evidence="1 2">
    <name type="scientific">Gigaspora margarita</name>
    <dbReference type="NCBI Taxonomy" id="4874"/>
    <lineage>
        <taxon>Eukaryota</taxon>
        <taxon>Fungi</taxon>
        <taxon>Fungi incertae sedis</taxon>
        <taxon>Mucoromycota</taxon>
        <taxon>Glomeromycotina</taxon>
        <taxon>Glomeromycetes</taxon>
        <taxon>Diversisporales</taxon>
        <taxon>Gigasporaceae</taxon>
        <taxon>Gigaspora</taxon>
    </lineage>
</organism>
<evidence type="ECO:0000313" key="1">
    <source>
        <dbReference type="EMBL" id="CAG8845744.1"/>
    </source>
</evidence>
<comment type="caution">
    <text evidence="1">The sequence shown here is derived from an EMBL/GenBank/DDBJ whole genome shotgun (WGS) entry which is preliminary data.</text>
</comment>
<name>A0ABN7X1H0_GIGMA</name>
<gene>
    <name evidence="1" type="ORF">GMARGA_LOCUS37808</name>
</gene>
<keyword evidence="2" id="KW-1185">Reference proteome</keyword>
<feature type="non-terminal residue" evidence="1">
    <location>
        <position position="102"/>
    </location>
</feature>
<feature type="non-terminal residue" evidence="1">
    <location>
        <position position="1"/>
    </location>
</feature>
<sequence>IAAKAYHLPALVAIASVFRTEKKEHIDEHYCLVSIKKSLLLAKLFKQCKTINENITIADYDFPIGAYPKLISLVYLAIDFSDSNNLLCKGQLAIFVCLQYNV</sequence>
<dbReference type="Proteomes" id="UP000789901">
    <property type="component" value="Unassembled WGS sequence"/>
</dbReference>
<accession>A0ABN7X1H0</accession>
<dbReference type="EMBL" id="CAJVQB010080755">
    <property type="protein sequence ID" value="CAG8845744.1"/>
    <property type="molecule type" value="Genomic_DNA"/>
</dbReference>
<evidence type="ECO:0000313" key="2">
    <source>
        <dbReference type="Proteomes" id="UP000789901"/>
    </source>
</evidence>